<feature type="non-terminal residue" evidence="2">
    <location>
        <position position="1"/>
    </location>
</feature>
<gene>
    <name evidence="2" type="ORF">AVDCRST_MAG41-1885</name>
</gene>
<proteinExistence type="predicted"/>
<evidence type="ECO:0000256" key="1">
    <source>
        <dbReference type="SAM" id="MobiDB-lite"/>
    </source>
</evidence>
<feature type="non-terminal residue" evidence="2">
    <location>
        <position position="31"/>
    </location>
</feature>
<feature type="compositionally biased region" description="Low complexity" evidence="1">
    <location>
        <begin position="22"/>
        <end position="31"/>
    </location>
</feature>
<accession>A0A6J4IHR9</accession>
<name>A0A6J4IHR9_9ACTN</name>
<dbReference type="AlphaFoldDB" id="A0A6J4IHR9"/>
<protein>
    <submittedName>
        <fullName evidence="2">Uncharacterized protein</fullName>
    </submittedName>
</protein>
<sequence length="31" mass="3365">DHNRHLGVPASRHGGRGRGRRPPAVVRPADL</sequence>
<organism evidence="2">
    <name type="scientific">uncultured Mycobacteriales bacterium</name>
    <dbReference type="NCBI Taxonomy" id="581187"/>
    <lineage>
        <taxon>Bacteria</taxon>
        <taxon>Bacillati</taxon>
        <taxon>Actinomycetota</taxon>
        <taxon>Actinomycetes</taxon>
        <taxon>Mycobacteriales</taxon>
        <taxon>environmental samples</taxon>
    </lineage>
</organism>
<reference evidence="2" key="1">
    <citation type="submission" date="2020-02" db="EMBL/GenBank/DDBJ databases">
        <authorList>
            <person name="Meier V. D."/>
        </authorList>
    </citation>
    <scope>NUCLEOTIDE SEQUENCE</scope>
    <source>
        <strain evidence="2">AVDCRST_MAG41</strain>
    </source>
</reference>
<evidence type="ECO:0000313" key="2">
    <source>
        <dbReference type="EMBL" id="CAA9250795.1"/>
    </source>
</evidence>
<dbReference type="EMBL" id="CADCTP010000175">
    <property type="protein sequence ID" value="CAA9250795.1"/>
    <property type="molecule type" value="Genomic_DNA"/>
</dbReference>
<feature type="region of interest" description="Disordered" evidence="1">
    <location>
        <begin position="1"/>
        <end position="31"/>
    </location>
</feature>